<organism evidence="3 4">
    <name type="scientific">Lentinus brumalis</name>
    <dbReference type="NCBI Taxonomy" id="2498619"/>
    <lineage>
        <taxon>Eukaryota</taxon>
        <taxon>Fungi</taxon>
        <taxon>Dikarya</taxon>
        <taxon>Basidiomycota</taxon>
        <taxon>Agaricomycotina</taxon>
        <taxon>Agaricomycetes</taxon>
        <taxon>Polyporales</taxon>
        <taxon>Polyporaceae</taxon>
        <taxon>Lentinus</taxon>
    </lineage>
</organism>
<proteinExistence type="predicted"/>
<dbReference type="Proteomes" id="UP000256964">
    <property type="component" value="Unassembled WGS sequence"/>
</dbReference>
<evidence type="ECO:0000313" key="3">
    <source>
        <dbReference type="EMBL" id="RDX42643.1"/>
    </source>
</evidence>
<dbReference type="OrthoDB" id="3265188at2759"/>
<protein>
    <recommendedName>
        <fullName evidence="2">Protein kinase domain-containing protein</fullName>
    </recommendedName>
</protein>
<dbReference type="InterPro" id="IPR000719">
    <property type="entry name" value="Prot_kinase_dom"/>
</dbReference>
<sequence>MSQSTPFSSSEHCVYDAPKALDDTLTLTRSQESAGAKWRNQRRAQNCRRHAVGPMPVEEFFRQFLALPQSQQSKEEFALSSRGAFNRVPSDAATAAEIYQPMVTALNYRTKHKSRCPGLVFQVTAPSPYPRKLADMEPHICCYTVANREAPGLRSRHHLGYAELFIEVKPSPSHDYFVDPPADATQQVRASHEFLAQTQDDAFARRRDRALGQHVSYVTEIFARQYRVFVFSISMSGSRARLFRWDRAGCIVTESFDVRAQPDLMCAFLWRFSKVSASARGHDPTVGVASKKEEALFHASIRTYVETQLQLSDGAELAGAVTEHYAPGHVSAIRVLAQGSAQEVHRILVSRPVISPLYLTGRCTRGFWGVDASSGRVVFLKDTWRSYSGRQEGMVLRELDVQGVRYVPLVLVHGDVPDSIPVGERTLLEHEFQLTVTDEYCSDPWTCKLDGQSMDAAKYGHYRLVLGTVGYGLKRLKGTEELLHACLDVLHAMKDALDKGSRLHRDISIGNIILVREPDRRIRRGYLVDWETSCQVDEAGQSLEPGRAGTWLFMSWNMLVHTGPETQQTLRDDMESLLYVVLYCSLLWLPHNLSKESLAYIIYVMFEAHTMYGDIQAGGDGKIINAHHRSYTDRVKFAPALNEWLNTVMDYNLPREIEDEDEAEVSVNVANEEQWVDRWADPTHLETFWAEFLRTHTLPSDDRLIHDHPHALGNYTPRPNPGIIVFRSTEAISLGKQPAVEVSTKRVTRKRPRPDLSLTPPVAPPFRRSKRIRGLQAGGREAVPTTSSSLSV</sequence>
<feature type="domain" description="Protein kinase" evidence="2">
    <location>
        <begin position="330"/>
        <end position="676"/>
    </location>
</feature>
<evidence type="ECO:0000256" key="1">
    <source>
        <dbReference type="SAM" id="MobiDB-lite"/>
    </source>
</evidence>
<dbReference type="PROSITE" id="PS50011">
    <property type="entry name" value="PROTEIN_KINASE_DOM"/>
    <property type="match status" value="1"/>
</dbReference>
<evidence type="ECO:0000259" key="2">
    <source>
        <dbReference type="PROSITE" id="PS50011"/>
    </source>
</evidence>
<name>A0A371CQT0_9APHY</name>
<dbReference type="PANTHER" id="PTHR38248">
    <property type="entry name" value="FUNK1 6"/>
    <property type="match status" value="1"/>
</dbReference>
<gene>
    <name evidence="3" type="ORF">OH76DRAFT_1362470</name>
</gene>
<dbReference type="Pfam" id="PF17667">
    <property type="entry name" value="Pkinase_fungal"/>
    <property type="match status" value="1"/>
</dbReference>
<dbReference type="Gene3D" id="1.10.510.10">
    <property type="entry name" value="Transferase(Phosphotransferase) domain 1"/>
    <property type="match status" value="1"/>
</dbReference>
<accession>A0A371CQT0</accession>
<dbReference type="InterPro" id="IPR011009">
    <property type="entry name" value="Kinase-like_dom_sf"/>
</dbReference>
<dbReference type="GO" id="GO:0004672">
    <property type="term" value="F:protein kinase activity"/>
    <property type="evidence" value="ECO:0007669"/>
    <property type="project" value="InterPro"/>
</dbReference>
<dbReference type="EMBL" id="KZ857480">
    <property type="protein sequence ID" value="RDX42643.1"/>
    <property type="molecule type" value="Genomic_DNA"/>
</dbReference>
<dbReference type="AlphaFoldDB" id="A0A371CQT0"/>
<reference evidence="3 4" key="1">
    <citation type="journal article" date="2018" name="Biotechnol. Biofuels">
        <title>Integrative visual omics of the white-rot fungus Polyporus brumalis exposes the biotechnological potential of its oxidative enzymes for delignifying raw plant biomass.</title>
        <authorList>
            <person name="Miyauchi S."/>
            <person name="Rancon A."/>
            <person name="Drula E."/>
            <person name="Hage H."/>
            <person name="Chaduli D."/>
            <person name="Favel A."/>
            <person name="Grisel S."/>
            <person name="Henrissat B."/>
            <person name="Herpoel-Gimbert I."/>
            <person name="Ruiz-Duenas F.J."/>
            <person name="Chevret D."/>
            <person name="Hainaut M."/>
            <person name="Lin J."/>
            <person name="Wang M."/>
            <person name="Pangilinan J."/>
            <person name="Lipzen A."/>
            <person name="Lesage-Meessen L."/>
            <person name="Navarro D."/>
            <person name="Riley R."/>
            <person name="Grigoriev I.V."/>
            <person name="Zhou S."/>
            <person name="Raouche S."/>
            <person name="Rosso M.N."/>
        </authorList>
    </citation>
    <scope>NUCLEOTIDE SEQUENCE [LARGE SCALE GENOMIC DNA]</scope>
    <source>
        <strain evidence="3 4">BRFM 1820</strain>
    </source>
</reference>
<dbReference type="SUPFAM" id="SSF56112">
    <property type="entry name" value="Protein kinase-like (PK-like)"/>
    <property type="match status" value="1"/>
</dbReference>
<evidence type="ECO:0000313" key="4">
    <source>
        <dbReference type="Proteomes" id="UP000256964"/>
    </source>
</evidence>
<keyword evidence="4" id="KW-1185">Reference proteome</keyword>
<dbReference type="GO" id="GO:0005524">
    <property type="term" value="F:ATP binding"/>
    <property type="evidence" value="ECO:0007669"/>
    <property type="project" value="InterPro"/>
</dbReference>
<feature type="region of interest" description="Disordered" evidence="1">
    <location>
        <begin position="744"/>
        <end position="792"/>
    </location>
</feature>
<dbReference type="PANTHER" id="PTHR38248:SF2">
    <property type="entry name" value="FUNK1 11"/>
    <property type="match status" value="1"/>
</dbReference>
<dbReference type="InterPro" id="IPR040976">
    <property type="entry name" value="Pkinase_fungal"/>
</dbReference>